<protein>
    <recommendedName>
        <fullName evidence="4">Secreted protein</fullName>
    </recommendedName>
</protein>
<keyword evidence="3" id="KW-1185">Reference proteome</keyword>
<sequence length="101" mass="11316">MEPAQLTVTTAVVSWVLLLADGATANRHHPPLPLQLYSPALVNELSLNSKFLHVVVIHRFCCNSAFLQMPYHGKQGAHSVHRHCCCCEHCKHLTRYPGVYT</sequence>
<evidence type="ECO:0008006" key="4">
    <source>
        <dbReference type="Google" id="ProtNLM"/>
    </source>
</evidence>
<dbReference type="AlphaFoldDB" id="M7APB5"/>
<proteinExistence type="predicted"/>
<gene>
    <name evidence="2" type="ORF">UY3_16518</name>
</gene>
<reference evidence="3" key="1">
    <citation type="journal article" date="2013" name="Nat. Genet.">
        <title>The draft genomes of soft-shell turtle and green sea turtle yield insights into the development and evolution of the turtle-specific body plan.</title>
        <authorList>
            <person name="Wang Z."/>
            <person name="Pascual-Anaya J."/>
            <person name="Zadissa A."/>
            <person name="Li W."/>
            <person name="Niimura Y."/>
            <person name="Huang Z."/>
            <person name="Li C."/>
            <person name="White S."/>
            <person name="Xiong Z."/>
            <person name="Fang D."/>
            <person name="Wang B."/>
            <person name="Ming Y."/>
            <person name="Chen Y."/>
            <person name="Zheng Y."/>
            <person name="Kuraku S."/>
            <person name="Pignatelli M."/>
            <person name="Herrero J."/>
            <person name="Beal K."/>
            <person name="Nozawa M."/>
            <person name="Li Q."/>
            <person name="Wang J."/>
            <person name="Zhang H."/>
            <person name="Yu L."/>
            <person name="Shigenobu S."/>
            <person name="Wang J."/>
            <person name="Liu J."/>
            <person name="Flicek P."/>
            <person name="Searle S."/>
            <person name="Wang J."/>
            <person name="Kuratani S."/>
            <person name="Yin Y."/>
            <person name="Aken B."/>
            <person name="Zhang G."/>
            <person name="Irie N."/>
        </authorList>
    </citation>
    <scope>NUCLEOTIDE SEQUENCE [LARGE SCALE GENOMIC DNA]</scope>
</reference>
<organism evidence="2 3">
    <name type="scientific">Chelonia mydas</name>
    <name type="common">Green sea-turtle</name>
    <name type="synonym">Chelonia agassizi</name>
    <dbReference type="NCBI Taxonomy" id="8469"/>
    <lineage>
        <taxon>Eukaryota</taxon>
        <taxon>Metazoa</taxon>
        <taxon>Chordata</taxon>
        <taxon>Craniata</taxon>
        <taxon>Vertebrata</taxon>
        <taxon>Euteleostomi</taxon>
        <taxon>Archelosauria</taxon>
        <taxon>Testudinata</taxon>
        <taxon>Testudines</taxon>
        <taxon>Cryptodira</taxon>
        <taxon>Durocryptodira</taxon>
        <taxon>Americhelydia</taxon>
        <taxon>Chelonioidea</taxon>
        <taxon>Cheloniidae</taxon>
        <taxon>Chelonia</taxon>
    </lineage>
</organism>
<dbReference type="Proteomes" id="UP000031443">
    <property type="component" value="Unassembled WGS sequence"/>
</dbReference>
<dbReference type="EMBL" id="KB580219">
    <property type="protein sequence ID" value="EMP26399.1"/>
    <property type="molecule type" value="Genomic_DNA"/>
</dbReference>
<feature type="chain" id="PRO_5004079563" description="Secreted protein" evidence="1">
    <location>
        <begin position="26"/>
        <end position="101"/>
    </location>
</feature>
<accession>M7APB5</accession>
<evidence type="ECO:0000313" key="3">
    <source>
        <dbReference type="Proteomes" id="UP000031443"/>
    </source>
</evidence>
<evidence type="ECO:0000256" key="1">
    <source>
        <dbReference type="SAM" id="SignalP"/>
    </source>
</evidence>
<feature type="signal peptide" evidence="1">
    <location>
        <begin position="1"/>
        <end position="25"/>
    </location>
</feature>
<keyword evidence="1" id="KW-0732">Signal</keyword>
<name>M7APB5_CHEMY</name>
<evidence type="ECO:0000313" key="2">
    <source>
        <dbReference type="EMBL" id="EMP26399.1"/>
    </source>
</evidence>